<dbReference type="InterPro" id="IPR036913">
    <property type="entry name" value="YegP-like_sf"/>
</dbReference>
<accession>A0A845PPP6</accession>
<organism evidence="2 3">
    <name type="scientific">Elizabethkingia argenteiflava</name>
    <dbReference type="NCBI Taxonomy" id="2681556"/>
    <lineage>
        <taxon>Bacteria</taxon>
        <taxon>Pseudomonadati</taxon>
        <taxon>Bacteroidota</taxon>
        <taxon>Flavobacteriia</taxon>
        <taxon>Flavobacteriales</taxon>
        <taxon>Weeksellaceae</taxon>
        <taxon>Elizabethkingia</taxon>
    </lineage>
</organism>
<reference evidence="2 3" key="1">
    <citation type="submission" date="2019-11" db="EMBL/GenBank/DDBJ databases">
        <title>Characterization of Elizabethkingia argenteiflava sp. nov., isolated from inner surface of Soybean Pods.</title>
        <authorList>
            <person name="Mo S."/>
        </authorList>
    </citation>
    <scope>NUCLEOTIDE SEQUENCE [LARGE SCALE GENOMIC DNA]</scope>
    <source>
        <strain evidence="2 3">YB22</strain>
    </source>
</reference>
<dbReference type="Pfam" id="PF07411">
    <property type="entry name" value="DUF1508"/>
    <property type="match status" value="2"/>
</dbReference>
<protein>
    <submittedName>
        <fullName evidence="2">DUF1508 domain-containing protein</fullName>
    </submittedName>
</protein>
<feature type="domain" description="DUF1508" evidence="1">
    <location>
        <begin position="10"/>
        <end position="51"/>
    </location>
</feature>
<keyword evidence="3" id="KW-1185">Reference proteome</keyword>
<feature type="domain" description="DUF1508" evidence="1">
    <location>
        <begin position="63"/>
        <end position="106"/>
    </location>
</feature>
<dbReference type="InterPro" id="IPR051141">
    <property type="entry name" value="UPF0339_domain"/>
</dbReference>
<dbReference type="SUPFAM" id="SSF160113">
    <property type="entry name" value="YegP-like"/>
    <property type="match status" value="2"/>
</dbReference>
<evidence type="ECO:0000259" key="1">
    <source>
        <dbReference type="Pfam" id="PF07411"/>
    </source>
</evidence>
<dbReference type="Gene3D" id="2.30.29.80">
    <property type="match status" value="1"/>
</dbReference>
<evidence type="ECO:0000313" key="2">
    <source>
        <dbReference type="EMBL" id="NAW50112.1"/>
    </source>
</evidence>
<gene>
    <name evidence="2" type="ORF">GNY06_01475</name>
</gene>
<dbReference type="PANTHER" id="PTHR40606:SF1">
    <property type="entry name" value="UPF0339 PROTEIN YEGP"/>
    <property type="match status" value="1"/>
</dbReference>
<dbReference type="InterPro" id="IPR010879">
    <property type="entry name" value="DUF1508"/>
</dbReference>
<dbReference type="EMBL" id="JAAABJ010000187">
    <property type="protein sequence ID" value="NAW50112.1"/>
    <property type="molecule type" value="Genomic_DNA"/>
</dbReference>
<proteinExistence type="predicted"/>
<sequence length="109" mass="12086">MAKYLIRKSTNGQYWWVLKAGNGETILTSETYTTKQNCLKGVESSKVNIADGNFKILTSVRNDPYFTQRAGNHQVLGTSQMYSSTHARDIGISSVKNNAPIAVIEDLTQ</sequence>
<dbReference type="Proteomes" id="UP000553459">
    <property type="component" value="Unassembled WGS sequence"/>
</dbReference>
<dbReference type="RefSeq" id="WP_166518483.1">
    <property type="nucleotide sequence ID" value="NZ_JAAABJ010000187.1"/>
</dbReference>
<evidence type="ECO:0000313" key="3">
    <source>
        <dbReference type="Proteomes" id="UP000553459"/>
    </source>
</evidence>
<name>A0A845PPP6_9FLAO</name>
<comment type="caution">
    <text evidence="2">The sequence shown here is derived from an EMBL/GenBank/DDBJ whole genome shotgun (WGS) entry which is preliminary data.</text>
</comment>
<dbReference type="AlphaFoldDB" id="A0A845PPP6"/>
<dbReference type="PANTHER" id="PTHR40606">
    <property type="match status" value="1"/>
</dbReference>